<feature type="coiled-coil region" evidence="1">
    <location>
        <begin position="155"/>
        <end position="192"/>
    </location>
</feature>
<evidence type="ECO:0000313" key="3">
    <source>
        <dbReference type="EMBL" id="KZT66620.1"/>
    </source>
</evidence>
<dbReference type="EMBL" id="KV429086">
    <property type="protein sequence ID" value="KZT66620.1"/>
    <property type="molecule type" value="Genomic_DNA"/>
</dbReference>
<dbReference type="AlphaFoldDB" id="A0A165N7M3"/>
<evidence type="ECO:0000256" key="1">
    <source>
        <dbReference type="SAM" id="Coils"/>
    </source>
</evidence>
<feature type="region of interest" description="Disordered" evidence="2">
    <location>
        <begin position="57"/>
        <end position="98"/>
    </location>
</feature>
<keyword evidence="1" id="KW-0175">Coiled coil</keyword>
<gene>
    <name evidence="3" type="ORF">DAEQUDRAFT_752052</name>
</gene>
<protein>
    <submittedName>
        <fullName evidence="3">Uncharacterized protein</fullName>
    </submittedName>
</protein>
<feature type="compositionally biased region" description="Low complexity" evidence="2">
    <location>
        <begin position="340"/>
        <end position="351"/>
    </location>
</feature>
<feature type="compositionally biased region" description="Low complexity" evidence="2">
    <location>
        <begin position="132"/>
        <end position="145"/>
    </location>
</feature>
<feature type="compositionally biased region" description="Low complexity" evidence="2">
    <location>
        <begin position="213"/>
        <end position="234"/>
    </location>
</feature>
<accession>A0A165N7M3</accession>
<feature type="region of interest" description="Disordered" evidence="2">
    <location>
        <begin position="202"/>
        <end position="385"/>
    </location>
</feature>
<name>A0A165N7M3_9APHY</name>
<proteinExistence type="predicted"/>
<reference evidence="3 4" key="1">
    <citation type="journal article" date="2016" name="Mol. Biol. Evol.">
        <title>Comparative Genomics of Early-Diverging Mushroom-Forming Fungi Provides Insights into the Origins of Lignocellulose Decay Capabilities.</title>
        <authorList>
            <person name="Nagy L.G."/>
            <person name="Riley R."/>
            <person name="Tritt A."/>
            <person name="Adam C."/>
            <person name="Daum C."/>
            <person name="Floudas D."/>
            <person name="Sun H."/>
            <person name="Yadav J.S."/>
            <person name="Pangilinan J."/>
            <person name="Larsson K.H."/>
            <person name="Matsuura K."/>
            <person name="Barry K."/>
            <person name="Labutti K."/>
            <person name="Kuo R."/>
            <person name="Ohm R.A."/>
            <person name="Bhattacharya S.S."/>
            <person name="Shirouzu T."/>
            <person name="Yoshinaga Y."/>
            <person name="Martin F.M."/>
            <person name="Grigoriev I.V."/>
            <person name="Hibbett D.S."/>
        </authorList>
    </citation>
    <scope>NUCLEOTIDE SEQUENCE [LARGE SCALE GENOMIC DNA]</scope>
    <source>
        <strain evidence="3 4">L-15889</strain>
    </source>
</reference>
<evidence type="ECO:0000256" key="2">
    <source>
        <dbReference type="SAM" id="MobiDB-lite"/>
    </source>
</evidence>
<feature type="region of interest" description="Disordered" evidence="2">
    <location>
        <begin position="115"/>
        <end position="145"/>
    </location>
</feature>
<dbReference type="Proteomes" id="UP000076727">
    <property type="component" value="Unassembled WGS sequence"/>
</dbReference>
<organism evidence="3 4">
    <name type="scientific">Daedalea quercina L-15889</name>
    <dbReference type="NCBI Taxonomy" id="1314783"/>
    <lineage>
        <taxon>Eukaryota</taxon>
        <taxon>Fungi</taxon>
        <taxon>Dikarya</taxon>
        <taxon>Basidiomycota</taxon>
        <taxon>Agaricomycotina</taxon>
        <taxon>Agaricomycetes</taxon>
        <taxon>Polyporales</taxon>
        <taxon>Fomitopsis</taxon>
    </lineage>
</organism>
<sequence>MANLHFSWLDSIQAVFSSCLPCLKHSDDRHDYDHENDHQQQQYGARRQNGLHFVVPPPRARPDELEGLLAGSDSPDAETLSLHSNIGDERRRKKRRKPRKGITLFGYNLFGRSPIHLDSDDEETGPSRRSRTISSSTLDSDAAPLDASALDEQAIARLAVATAAAEEEQRKAKEERRRLKRERKELKRMALAMAMGMQQQEHGDGGFEGFPGSGLEPSNRPMGPGSGSVSTSSPFEEEFGPFAQGNDTLEDDADFGAETYVRRAPHGVSVNGSASDSQSRTSASMSNADPSRYNHHLLSQTSPLPSPSLPAGGDAQATQRKKKSRSKSLSSKQSDERSHSTSSLPTSQSPSLPSPPPNQSAFEQSAAPAPISESDSRFEGFPGGTLDLAREHAIAQEATKASGEFPSVGLRGVQRTKSDMGVFLANRGRE</sequence>
<evidence type="ECO:0000313" key="4">
    <source>
        <dbReference type="Proteomes" id="UP000076727"/>
    </source>
</evidence>
<feature type="compositionally biased region" description="Low complexity" evidence="2">
    <location>
        <begin position="273"/>
        <end position="286"/>
    </location>
</feature>
<dbReference type="OrthoDB" id="3255924at2759"/>
<keyword evidence="4" id="KW-1185">Reference proteome</keyword>